<evidence type="ECO:0000313" key="9">
    <source>
        <dbReference type="EMBL" id="CAB5230902.1"/>
    </source>
</evidence>
<dbReference type="EMBL" id="LR798431">
    <property type="protein sequence ID" value="CAB5230902.1"/>
    <property type="molecule type" value="Genomic_DNA"/>
</dbReference>
<evidence type="ECO:0000313" key="7">
    <source>
        <dbReference type="EMBL" id="CAB4192767.1"/>
    </source>
</evidence>
<evidence type="ECO:0000313" key="4">
    <source>
        <dbReference type="EMBL" id="CAB4179583.1"/>
    </source>
</evidence>
<dbReference type="EMBL" id="LR796983">
    <property type="protein sequence ID" value="CAB4179583.1"/>
    <property type="molecule type" value="Genomic_DNA"/>
</dbReference>
<dbReference type="EMBL" id="LR796551">
    <property type="protein sequence ID" value="CAB4150956.1"/>
    <property type="molecule type" value="Genomic_DNA"/>
</dbReference>
<reference evidence="5" key="1">
    <citation type="submission" date="2020-05" db="EMBL/GenBank/DDBJ databases">
        <authorList>
            <person name="Chiriac C."/>
            <person name="Salcher M."/>
            <person name="Ghai R."/>
            <person name="Kavagutti S V."/>
        </authorList>
    </citation>
    <scope>NUCLEOTIDE SEQUENCE</scope>
</reference>
<protein>
    <submittedName>
        <fullName evidence="5">Uncharacterized protein</fullName>
    </submittedName>
</protein>
<dbReference type="EMBL" id="LR797188">
    <property type="protein sequence ID" value="CAB4192767.1"/>
    <property type="molecule type" value="Genomic_DNA"/>
</dbReference>
<dbReference type="EMBL" id="LR796915">
    <property type="protein sequence ID" value="CAB4174860.1"/>
    <property type="molecule type" value="Genomic_DNA"/>
</dbReference>
<dbReference type="EMBL" id="LR797455">
    <property type="protein sequence ID" value="CAB4216954.1"/>
    <property type="molecule type" value="Genomic_DNA"/>
</dbReference>
<dbReference type="EMBL" id="LR797131">
    <property type="protein sequence ID" value="CAB4188907.1"/>
    <property type="molecule type" value="Genomic_DNA"/>
</dbReference>
<evidence type="ECO:0000313" key="5">
    <source>
        <dbReference type="EMBL" id="CAB4185593.1"/>
    </source>
</evidence>
<gene>
    <name evidence="4" type="ORF">UFOVP1032_2</name>
    <name evidence="5" type="ORF">UFOVP1125_70</name>
    <name evidence="6" type="ORF">UFOVP1173_16</name>
    <name evidence="7" type="ORF">UFOVP1241_86</name>
    <name evidence="8" type="ORF">UFOVP1491_2</name>
    <name evidence="9" type="ORF">UFOVP1579_2</name>
    <name evidence="1" type="ORF">UFOVP485_119</name>
    <name evidence="2" type="ORF">UFOVP575_71</name>
    <name evidence="3" type="ORF">UFOVP963_89</name>
</gene>
<dbReference type="EMBL" id="LR796457">
    <property type="protein sequence ID" value="CAB4146004.1"/>
    <property type="molecule type" value="Genomic_DNA"/>
</dbReference>
<evidence type="ECO:0000313" key="3">
    <source>
        <dbReference type="EMBL" id="CAB4174860.1"/>
    </source>
</evidence>
<evidence type="ECO:0000313" key="8">
    <source>
        <dbReference type="EMBL" id="CAB4216954.1"/>
    </source>
</evidence>
<evidence type="ECO:0000313" key="6">
    <source>
        <dbReference type="EMBL" id="CAB4188907.1"/>
    </source>
</evidence>
<organism evidence="5">
    <name type="scientific">uncultured Caudovirales phage</name>
    <dbReference type="NCBI Taxonomy" id="2100421"/>
    <lineage>
        <taxon>Viruses</taxon>
        <taxon>Duplodnaviria</taxon>
        <taxon>Heunggongvirae</taxon>
        <taxon>Uroviricota</taxon>
        <taxon>Caudoviricetes</taxon>
        <taxon>Peduoviridae</taxon>
        <taxon>Maltschvirus</taxon>
        <taxon>Maltschvirus maltsch</taxon>
    </lineage>
</organism>
<proteinExistence type="predicted"/>
<evidence type="ECO:0000313" key="2">
    <source>
        <dbReference type="EMBL" id="CAB4150956.1"/>
    </source>
</evidence>
<name>A0A6J5QME1_9CAUD</name>
<evidence type="ECO:0000313" key="1">
    <source>
        <dbReference type="EMBL" id="CAB4146004.1"/>
    </source>
</evidence>
<dbReference type="EMBL" id="LR797080">
    <property type="protein sequence ID" value="CAB4185593.1"/>
    <property type="molecule type" value="Genomic_DNA"/>
</dbReference>
<sequence>MKDEEYDKFEDDSEEFIAMLEGQGVLGWVGMAEDGDRIMSFDMEKLKDIHPELHEVIMEDINSSVVDLYDKGLVEVEYDEDLKATFTISDEGKEVLESLGFDVHVEDEIDDERNN</sequence>
<accession>A0A6J5QME1</accession>